<evidence type="ECO:0000259" key="3">
    <source>
        <dbReference type="Pfam" id="PF22124"/>
    </source>
</evidence>
<protein>
    <submittedName>
        <fullName evidence="4">Glycoside hydrolase N-terminal domain-containing protein</fullName>
    </submittedName>
</protein>
<dbReference type="PANTHER" id="PTHR31084:SF0">
    <property type="entry name" value="ALPHA-L-FUCOSIDASE 2"/>
    <property type="match status" value="1"/>
</dbReference>
<dbReference type="InterPro" id="IPR049053">
    <property type="entry name" value="AFCA-like_C"/>
</dbReference>
<dbReference type="Pfam" id="PF14498">
    <property type="entry name" value="Glyco_hyd_65N_2"/>
    <property type="match status" value="1"/>
</dbReference>
<keyword evidence="4" id="KW-0378">Hydrolase</keyword>
<feature type="domain" description="Alpha fucosidase A-like C-terminal" evidence="2">
    <location>
        <begin position="701"/>
        <end position="767"/>
    </location>
</feature>
<dbReference type="PIRSF" id="PIRSF007663">
    <property type="entry name" value="UCP007663"/>
    <property type="match status" value="1"/>
</dbReference>
<dbReference type="SUPFAM" id="SSF48208">
    <property type="entry name" value="Six-hairpin glycosidases"/>
    <property type="match status" value="1"/>
</dbReference>
<evidence type="ECO:0000259" key="1">
    <source>
        <dbReference type="Pfam" id="PF14498"/>
    </source>
</evidence>
<evidence type="ECO:0000313" key="4">
    <source>
        <dbReference type="EMBL" id="MFB9053918.1"/>
    </source>
</evidence>
<dbReference type="Gene3D" id="1.50.10.10">
    <property type="match status" value="1"/>
</dbReference>
<gene>
    <name evidence="4" type="ORF">ACFFVB_12600</name>
</gene>
<evidence type="ECO:0000313" key="5">
    <source>
        <dbReference type="Proteomes" id="UP001589605"/>
    </source>
</evidence>
<reference evidence="4 5" key="1">
    <citation type="submission" date="2024-09" db="EMBL/GenBank/DDBJ databases">
        <authorList>
            <person name="Sun Q."/>
            <person name="Mori K."/>
        </authorList>
    </citation>
    <scope>NUCLEOTIDE SEQUENCE [LARGE SCALE GENOMIC DNA]</scope>
    <source>
        <strain evidence="4 5">CECT 8286</strain>
    </source>
</reference>
<dbReference type="RefSeq" id="WP_382383255.1">
    <property type="nucleotide sequence ID" value="NZ_JBHMEZ010000012.1"/>
</dbReference>
<dbReference type="InterPro" id="IPR016518">
    <property type="entry name" value="Alpha-L-fucosidase"/>
</dbReference>
<dbReference type="Pfam" id="PF21307">
    <property type="entry name" value="Glyco_hydro_95_C"/>
    <property type="match status" value="1"/>
</dbReference>
<dbReference type="InterPro" id="IPR008928">
    <property type="entry name" value="6-hairpin_glycosidase_sf"/>
</dbReference>
<name>A0ABV5F446_9FLAO</name>
<dbReference type="PANTHER" id="PTHR31084">
    <property type="entry name" value="ALPHA-L-FUCOSIDASE 2"/>
    <property type="match status" value="1"/>
</dbReference>
<proteinExistence type="predicted"/>
<sequence length="781" mass="87551">MKVTTFLFITLIVFCSCSKLEKEPGFEYSLWYNQPAVEWEDALPVGNGRLGAMIFGNPETERIQFNEESLWAGSKVDNNNPESLEHLGEIRQLIFDGDFKKAGKMAADHMVGTPPKVRSYQTFGDLMLDYHWKSKAKHYKRELNLHSGIATTTYEIEDNLVKQEVFASAPDNVIVVRISATKPFNVDIALKRERDVEIKSEANGTIKMIGQIIDTLNPKAGPAGAHMKFAAMAKVKNEGGKLENINEGIACNEVKTVTIYLSATTNYDFDNLDLAEGVNPSLTSEKILNNIGDKSFADLKQEHIKDHRGMFDRVSFTLGQDSLATLPTDERLNRVKDGAMDNGLMATYFQYGRYLLMGSSRKPGKLPANLQGVWNKHYNAPWNADFHTNINLQMNYWPAEVCNLPETSLLLANFMEKLTVPGGVTTQKMYGTKGWTLHHLTDAFGRTGVADGVWGVSPLAGPWMTFPLYRHYEFTKDKEYLRNIYPVLKGSAEFIVDFLVESPEGYLVTNPSHSPENAFFIPGSDKKERSVLTYGSTIDIQIINELFDIITESSEILDIDHQFSEKIEAIRKKLPEVQIGENGTIQEWIKDFEEVNVGHRHMSHLLGLYPLAQITADTPELFEAAQKTIQRRLGNGGAHTGWSRAWIINFYARLQNGEKAHENIQALLAKSTLTNLFDSHPPFQIDGNFGGTSGMAEMLLQSHNETIRLLPALPKAWSEGSITGLKARGDIECDITWNDGKLTKAVFYSEEGGSEKVVYGSENFTIDLKPGEAYVFEVNKQ</sequence>
<dbReference type="InterPro" id="IPR027414">
    <property type="entry name" value="GH95_N_dom"/>
</dbReference>
<keyword evidence="5" id="KW-1185">Reference proteome</keyword>
<dbReference type="Proteomes" id="UP001589605">
    <property type="component" value="Unassembled WGS sequence"/>
</dbReference>
<dbReference type="GO" id="GO:0016787">
    <property type="term" value="F:hydrolase activity"/>
    <property type="evidence" value="ECO:0007669"/>
    <property type="project" value="UniProtKB-KW"/>
</dbReference>
<dbReference type="Pfam" id="PF22124">
    <property type="entry name" value="Glyco_hydro_95_cat"/>
    <property type="match status" value="1"/>
</dbReference>
<accession>A0ABV5F446</accession>
<dbReference type="InterPro" id="IPR054363">
    <property type="entry name" value="GH95_cat"/>
</dbReference>
<dbReference type="PROSITE" id="PS51257">
    <property type="entry name" value="PROKAR_LIPOPROTEIN"/>
    <property type="match status" value="1"/>
</dbReference>
<feature type="domain" description="Glycosyl hydrolase family 95 catalytic" evidence="3">
    <location>
        <begin position="295"/>
        <end position="699"/>
    </location>
</feature>
<evidence type="ECO:0000259" key="2">
    <source>
        <dbReference type="Pfam" id="PF21307"/>
    </source>
</evidence>
<feature type="domain" description="Glycosyl hydrolase family 95 N-terminal" evidence="1">
    <location>
        <begin position="30"/>
        <end position="268"/>
    </location>
</feature>
<comment type="caution">
    <text evidence="4">The sequence shown here is derived from an EMBL/GenBank/DDBJ whole genome shotgun (WGS) entry which is preliminary data.</text>
</comment>
<dbReference type="EMBL" id="JBHMEZ010000012">
    <property type="protein sequence ID" value="MFB9053918.1"/>
    <property type="molecule type" value="Genomic_DNA"/>
</dbReference>
<dbReference type="InterPro" id="IPR012341">
    <property type="entry name" value="6hp_glycosidase-like_sf"/>
</dbReference>
<organism evidence="4 5">
    <name type="scientific">Formosa undariae</name>
    <dbReference type="NCBI Taxonomy" id="1325436"/>
    <lineage>
        <taxon>Bacteria</taxon>
        <taxon>Pseudomonadati</taxon>
        <taxon>Bacteroidota</taxon>
        <taxon>Flavobacteriia</taxon>
        <taxon>Flavobacteriales</taxon>
        <taxon>Flavobacteriaceae</taxon>
        <taxon>Formosa</taxon>
    </lineage>
</organism>